<feature type="signal peptide" evidence="1">
    <location>
        <begin position="1"/>
        <end position="18"/>
    </location>
</feature>
<name>A0ABP3Y1V1_9FLAO</name>
<feature type="chain" id="PRO_5047162632" evidence="1">
    <location>
        <begin position="19"/>
        <end position="173"/>
    </location>
</feature>
<dbReference type="PROSITE" id="PS51257">
    <property type="entry name" value="PROKAR_LIPOPROTEIN"/>
    <property type="match status" value="1"/>
</dbReference>
<comment type="caution">
    <text evidence="2">The sequence shown here is derived from an EMBL/GenBank/DDBJ whole genome shotgun (WGS) entry which is preliminary data.</text>
</comment>
<keyword evidence="1" id="KW-0732">Signal</keyword>
<dbReference type="EMBL" id="BAAAFH010000011">
    <property type="protein sequence ID" value="GAA0875576.1"/>
    <property type="molecule type" value="Genomic_DNA"/>
</dbReference>
<reference evidence="3" key="1">
    <citation type="journal article" date="2019" name="Int. J. Syst. Evol. Microbiol.">
        <title>The Global Catalogue of Microorganisms (GCM) 10K type strain sequencing project: providing services to taxonomists for standard genome sequencing and annotation.</title>
        <authorList>
            <consortium name="The Broad Institute Genomics Platform"/>
            <consortium name="The Broad Institute Genome Sequencing Center for Infectious Disease"/>
            <person name="Wu L."/>
            <person name="Ma J."/>
        </authorList>
    </citation>
    <scope>NUCLEOTIDE SEQUENCE [LARGE SCALE GENOMIC DNA]</scope>
    <source>
        <strain evidence="3">JCM 16083</strain>
    </source>
</reference>
<dbReference type="RefSeq" id="WP_343787206.1">
    <property type="nucleotide sequence ID" value="NZ_BAAAFH010000011.1"/>
</dbReference>
<protein>
    <submittedName>
        <fullName evidence="2">Uncharacterized protein</fullName>
    </submittedName>
</protein>
<accession>A0ABP3Y1V1</accession>
<keyword evidence="3" id="KW-1185">Reference proteome</keyword>
<sequence>MTKLGLFAVLLLAGSVFLSCEKEEEKKTGNCSDGFMNNGETGADCGGPCAPCEQPLANQLVATFHGREVSFLHPYVVMNGDEAIISGVNDSIEFSIHFEMTSDTIWPLVDGTHTKLEYNGDFYNTYLSEESHVIVTNLEETENHFSGLFRVKYVQGADTILMQNGSFLQLRYN</sequence>
<dbReference type="Proteomes" id="UP001501126">
    <property type="component" value="Unassembled WGS sequence"/>
</dbReference>
<proteinExistence type="predicted"/>
<organism evidence="2 3">
    <name type="scientific">Wandonia haliotis</name>
    <dbReference type="NCBI Taxonomy" id="574963"/>
    <lineage>
        <taxon>Bacteria</taxon>
        <taxon>Pseudomonadati</taxon>
        <taxon>Bacteroidota</taxon>
        <taxon>Flavobacteriia</taxon>
        <taxon>Flavobacteriales</taxon>
        <taxon>Crocinitomicaceae</taxon>
        <taxon>Wandonia</taxon>
    </lineage>
</organism>
<gene>
    <name evidence="2" type="ORF">GCM10009118_19850</name>
</gene>
<evidence type="ECO:0000313" key="3">
    <source>
        <dbReference type="Proteomes" id="UP001501126"/>
    </source>
</evidence>
<evidence type="ECO:0000313" key="2">
    <source>
        <dbReference type="EMBL" id="GAA0875576.1"/>
    </source>
</evidence>
<evidence type="ECO:0000256" key="1">
    <source>
        <dbReference type="SAM" id="SignalP"/>
    </source>
</evidence>